<accession>A0A8J5K815</accession>
<dbReference type="FunFam" id="1.10.287.110:FF:000082">
    <property type="entry name" value="Iron-sulfur cluster co-chaperone protein HscB, mitochondrial"/>
    <property type="match status" value="1"/>
</dbReference>
<dbReference type="SMART" id="SM00271">
    <property type="entry name" value="DnaJ"/>
    <property type="match status" value="1"/>
</dbReference>
<evidence type="ECO:0000256" key="4">
    <source>
        <dbReference type="ARBA" id="ARBA00022490"/>
    </source>
</evidence>
<dbReference type="InterPro" id="IPR001623">
    <property type="entry name" value="DnaJ_domain"/>
</dbReference>
<dbReference type="NCBIfam" id="TIGR00714">
    <property type="entry name" value="hscB"/>
    <property type="match status" value="1"/>
</dbReference>
<dbReference type="SUPFAM" id="SSF47144">
    <property type="entry name" value="HSC20 (HSCB), C-terminal oligomerisation domain"/>
    <property type="match status" value="1"/>
</dbReference>
<keyword evidence="6" id="KW-0143">Chaperone</keyword>
<organism evidence="8 9">
    <name type="scientific">Zingiber officinale</name>
    <name type="common">Ginger</name>
    <name type="synonym">Amomum zingiber</name>
    <dbReference type="NCBI Taxonomy" id="94328"/>
    <lineage>
        <taxon>Eukaryota</taxon>
        <taxon>Viridiplantae</taxon>
        <taxon>Streptophyta</taxon>
        <taxon>Embryophyta</taxon>
        <taxon>Tracheophyta</taxon>
        <taxon>Spermatophyta</taxon>
        <taxon>Magnoliopsida</taxon>
        <taxon>Liliopsida</taxon>
        <taxon>Zingiberales</taxon>
        <taxon>Zingiberaceae</taxon>
        <taxon>Zingiber</taxon>
    </lineage>
</organism>
<evidence type="ECO:0000256" key="6">
    <source>
        <dbReference type="ARBA" id="ARBA00023186"/>
    </source>
</evidence>
<name>A0A8J5K815_ZINOF</name>
<dbReference type="Proteomes" id="UP000734854">
    <property type="component" value="Unassembled WGS sequence"/>
</dbReference>
<dbReference type="GO" id="GO:0001671">
    <property type="term" value="F:ATPase activator activity"/>
    <property type="evidence" value="ECO:0007669"/>
    <property type="project" value="InterPro"/>
</dbReference>
<keyword evidence="5" id="KW-0496">Mitochondrion</keyword>
<dbReference type="FunFam" id="1.20.1280.20:FF:000002">
    <property type="entry name" value="HscB mitochondrial iron-sulfur cluster co-chaperone"/>
    <property type="match status" value="1"/>
</dbReference>
<dbReference type="PANTHER" id="PTHR14021:SF15">
    <property type="entry name" value="IRON-SULFUR CLUSTER CO-CHAPERONE PROTEIN HSCB"/>
    <property type="match status" value="1"/>
</dbReference>
<evidence type="ECO:0000256" key="3">
    <source>
        <dbReference type="ARBA" id="ARBA00010476"/>
    </source>
</evidence>
<comment type="subcellular location">
    <subcellularLocation>
        <location evidence="2">Cytoplasm</location>
    </subcellularLocation>
    <subcellularLocation>
        <location evidence="1">Mitochondrion</location>
    </subcellularLocation>
</comment>
<evidence type="ECO:0000313" key="9">
    <source>
        <dbReference type="Proteomes" id="UP000734854"/>
    </source>
</evidence>
<reference evidence="8 9" key="1">
    <citation type="submission" date="2020-08" db="EMBL/GenBank/DDBJ databases">
        <title>Plant Genome Project.</title>
        <authorList>
            <person name="Zhang R.-G."/>
        </authorList>
    </citation>
    <scope>NUCLEOTIDE SEQUENCE [LARGE SCALE GENOMIC DNA]</scope>
    <source>
        <tissue evidence="8">Rhizome</tissue>
    </source>
</reference>
<sequence length="502" mass="57370">MGSRFVNHGLSLWHGRRWPPWLKGGHPGLLVTLYNHTRQHRIGLCGAQQQDNYPDLDEPEYVLEEIKIYDSCSKVEEEEPLFLGYVQAQEDIEDVVAIFKHAVKEEEADPVGHPRWHETEVVVKRESFARVAVRSLPIAPVIAGIADDQIYPLHTLHTFEPSIPVTVTPCCYTRGQRLHLVRPQLLVVELSDRKSTEVHSDWEIILEINPYLVIMRTTKNYSLFLMLRSSVGELFYKKTAKPGLRFFAKGLILGNSHFHSLSPSDFFLCNRAYSVLVRDFVLCGGSQHGLQESKALDRSFYSSSTCSGELPKCWNCGGTAPTSIPFLACESCGSVQPRNLSIDFFQIFGLERSHDIKDDNLEGKYKDWQKKLHPDLVHSKSEKEKMFAAEQSALVIDAYQTLRKPLLRAIYLLKLGGKHVDEEKTITDPEMLAEMLEMREAVDEAHDSPTLKKIRAEVEEKFETYSRSFSQAFSSGDFDDAISSIDRMRYYDRAIEEIRKKL</sequence>
<dbReference type="PROSITE" id="PS50076">
    <property type="entry name" value="DNAJ_2"/>
    <property type="match status" value="1"/>
</dbReference>
<dbReference type="InterPro" id="IPR036869">
    <property type="entry name" value="J_dom_sf"/>
</dbReference>
<dbReference type="GO" id="GO:0005739">
    <property type="term" value="C:mitochondrion"/>
    <property type="evidence" value="ECO:0007669"/>
    <property type="project" value="UniProtKB-SubCell"/>
</dbReference>
<comment type="caution">
    <text evidence="8">The sequence shown here is derived from an EMBL/GenBank/DDBJ whole genome shotgun (WGS) entry which is preliminary data.</text>
</comment>
<evidence type="ECO:0000259" key="7">
    <source>
        <dbReference type="PROSITE" id="PS50076"/>
    </source>
</evidence>
<dbReference type="InterPro" id="IPR009073">
    <property type="entry name" value="HscB_oligo_C"/>
</dbReference>
<dbReference type="GO" id="GO:0051259">
    <property type="term" value="P:protein complex oligomerization"/>
    <property type="evidence" value="ECO:0007669"/>
    <property type="project" value="InterPro"/>
</dbReference>
<dbReference type="EMBL" id="JACMSC010000018">
    <property type="protein sequence ID" value="KAG6477614.1"/>
    <property type="molecule type" value="Genomic_DNA"/>
</dbReference>
<keyword evidence="9" id="KW-1185">Reference proteome</keyword>
<dbReference type="PANTHER" id="PTHR14021">
    <property type="entry name" value="IRON-SULFUR CLUSTER CO-CHAPERONE PROTEIN HSCB"/>
    <property type="match status" value="1"/>
</dbReference>
<dbReference type="Pfam" id="PF07743">
    <property type="entry name" value="HSCB_C"/>
    <property type="match status" value="1"/>
</dbReference>
<keyword evidence="4" id="KW-0963">Cytoplasm</keyword>
<dbReference type="SUPFAM" id="SSF46565">
    <property type="entry name" value="Chaperone J-domain"/>
    <property type="match status" value="1"/>
</dbReference>
<evidence type="ECO:0000256" key="1">
    <source>
        <dbReference type="ARBA" id="ARBA00004173"/>
    </source>
</evidence>
<protein>
    <recommendedName>
        <fullName evidence="7">J domain-containing protein</fullName>
    </recommendedName>
</protein>
<evidence type="ECO:0000256" key="2">
    <source>
        <dbReference type="ARBA" id="ARBA00004496"/>
    </source>
</evidence>
<dbReference type="GO" id="GO:0051087">
    <property type="term" value="F:protein-folding chaperone binding"/>
    <property type="evidence" value="ECO:0007669"/>
    <property type="project" value="InterPro"/>
</dbReference>
<dbReference type="CDD" id="cd06257">
    <property type="entry name" value="DnaJ"/>
    <property type="match status" value="1"/>
</dbReference>
<proteinExistence type="inferred from homology"/>
<comment type="similarity">
    <text evidence="3">Belongs to the HscB family.</text>
</comment>
<dbReference type="Gene3D" id="1.10.287.110">
    <property type="entry name" value="DnaJ domain"/>
    <property type="match status" value="1"/>
</dbReference>
<dbReference type="GO" id="GO:0044571">
    <property type="term" value="P:[2Fe-2S] cluster assembly"/>
    <property type="evidence" value="ECO:0007669"/>
    <property type="project" value="InterPro"/>
</dbReference>
<dbReference type="Gene3D" id="1.20.1280.20">
    <property type="entry name" value="HscB, C-terminal domain"/>
    <property type="match status" value="1"/>
</dbReference>
<evidence type="ECO:0000256" key="5">
    <source>
        <dbReference type="ARBA" id="ARBA00023128"/>
    </source>
</evidence>
<dbReference type="GO" id="GO:0005783">
    <property type="term" value="C:endoplasmic reticulum"/>
    <property type="evidence" value="ECO:0007669"/>
    <property type="project" value="UniProtKB-ARBA"/>
</dbReference>
<evidence type="ECO:0000313" key="8">
    <source>
        <dbReference type="EMBL" id="KAG6477614.1"/>
    </source>
</evidence>
<dbReference type="InterPro" id="IPR036386">
    <property type="entry name" value="HscB_C_sf"/>
</dbReference>
<feature type="domain" description="J" evidence="7">
    <location>
        <begin position="343"/>
        <end position="415"/>
    </location>
</feature>
<dbReference type="AlphaFoldDB" id="A0A8J5K815"/>
<dbReference type="InterPro" id="IPR004640">
    <property type="entry name" value="HscB"/>
</dbReference>
<gene>
    <name evidence="8" type="ORF">ZIOFF_066882</name>
</gene>